<comment type="caution">
    <text evidence="11">The sequence shown here is derived from an EMBL/GenBank/DDBJ whole genome shotgun (WGS) entry which is preliminary data.</text>
</comment>
<dbReference type="InterPro" id="IPR009448">
    <property type="entry name" value="UDP-g_GGtrans"/>
</dbReference>
<name>A0AAD2JK50_9STRA</name>
<dbReference type="InterPro" id="IPR040497">
    <property type="entry name" value="Glyco_transf_24"/>
</dbReference>
<dbReference type="InterPro" id="IPR029044">
    <property type="entry name" value="Nucleotide-diphossugar_trans"/>
</dbReference>
<reference evidence="11" key="1">
    <citation type="submission" date="2023-08" db="EMBL/GenBank/DDBJ databases">
        <authorList>
            <person name="Audoor S."/>
            <person name="Bilcke G."/>
        </authorList>
    </citation>
    <scope>NUCLEOTIDE SEQUENCE</scope>
</reference>
<protein>
    <recommendedName>
        <fullName evidence="13">UDP-glucose:glycoprotein glucosyltransferase</fullName>
    </recommendedName>
</protein>
<feature type="domain" description="UGGT thioredoxin-like" evidence="9">
    <location>
        <begin position="468"/>
        <end position="741"/>
    </location>
</feature>
<comment type="subcellular location">
    <subcellularLocation>
        <location evidence="2">Endoplasmic reticulum lumen</location>
    </subcellularLocation>
</comment>
<evidence type="ECO:0000313" key="12">
    <source>
        <dbReference type="Proteomes" id="UP001295423"/>
    </source>
</evidence>
<evidence type="ECO:0000259" key="10">
    <source>
        <dbReference type="Pfam" id="PF18404"/>
    </source>
</evidence>
<feature type="domain" description="UGGT thioredoxin-like" evidence="8">
    <location>
        <begin position="313"/>
        <end position="419"/>
    </location>
</feature>
<feature type="domain" description="Glucosyltransferase 24 catalytic" evidence="10">
    <location>
        <begin position="1319"/>
        <end position="1589"/>
    </location>
</feature>
<feature type="signal peptide" evidence="6">
    <location>
        <begin position="1"/>
        <end position="19"/>
    </location>
</feature>
<dbReference type="Pfam" id="PF18402">
    <property type="entry name" value="Thioredoxin_14"/>
    <property type="match status" value="1"/>
</dbReference>
<dbReference type="GO" id="GO:0003980">
    <property type="term" value="F:UDP-glucose:glycoprotein glucosyltransferase activity"/>
    <property type="evidence" value="ECO:0007669"/>
    <property type="project" value="InterPro"/>
</dbReference>
<dbReference type="Pfam" id="PF06427">
    <property type="entry name" value="UDP-g_GGTase"/>
    <property type="match status" value="1"/>
</dbReference>
<dbReference type="CDD" id="cd06432">
    <property type="entry name" value="GT8_HUGT1_C_like"/>
    <property type="match status" value="1"/>
</dbReference>
<sequence length="1600" mass="178979">MRLSQYLLILSLAVSPTIASGWSWSSSSTETETEQSDFVSPIINREIQVSVQAPWASSPSNVYCEAWSFLHEWEFLNALAVSPPADNFDDFESATKRAVDIASNALPDSNHKLLHYSLTMRAKSPACEMQRSLATQYNLNGDFCVINGEAVVQDVADLPAAIPRLPDVELASLKLPGEDPHPTSKPSSGLVVLYTNFGSPNFGSWYEQLVAKDLPFVVRYSGHGILESPSTTLQGYGVRLDIRNVEYKVFDDRQDQAEEEALVNATEVSSDVPDFLGGVNISALASEVSSDLQAELWKIHEAQTQHSQLIPPTWQRRKLSLQAASVIAGAAGDNALVTLEQVSQNLPSLASTLVHVEVPEKISDAAEKIGEELRELIRESGGGFWINGKPLNVVRSSFNIFEMIQLLQDEAKQLQRFEGKFSQHFEKQEALEQVQIAWSKGEQFFQGQQVGGVESVSDHRRIDVASGEKDAVIYLNNVERDPQYADWPTSMQQMMMMMQYGMSPSVRRNLITILAVDDPMEKQEETAWGKALFYQLAQSNFPARMGKLIVDAHDVKVCEYWVKTNKPGPDEPCPTIKSWLDTGDIPDTLSKMEHAKAEARDVYRCYLYMAKKYKGRSDIFIKYDQMFGPTLRGNVSRGYTSLYILLNVHAGILQDLGLVGEKDPIMKVAKEVLEVTKDDGYGKVVRFAVEKGLRPGMSFLNGRPMPDVGEKDARENVSKLVMEEQEEIFGMIYNGEITDTQPRNFYRSMLVGKNKKNVFPRVHPLLTGSADNLIDLDIDNASSSFYLKPESDLAGSKADAVFSVDAFFDLRKSVGLSLAHQFLTMMKDFQSSIDETSVSVAYRIIPSKSTFTDASLCKLVASAKSLGSDKMMDAFNSLVQGKSASDVVASLDVDESAGCLELLPEDLPADNFLVANGRYFEIDGDSVAQIDVELLMRTSMAETKAVSSMLRPYVSSDYPHSAVASTTAFLMASKSQDRSNPSDAIDDLEQRSDLTKNPLRFTWDGDSGSAALKTRVLAIVDPVTETAQRVSSLLKTVRDDLGLSTTLVLAPQMLLESGSKVPISSYYRFVTDSSAYQGGENSPLAHFSNLPTNHILTVRMDVAEPWDIQQRKAIQDTDNLRCDLKSGCSDHAALGTTPDGVPMYEQRHLTEVEFNLNHLLFFGQCYQVNNGVQPPNGLQLTLSRQYEEQNEQLQEVQLEADGSISAQGVDVGTREVGIYSDTLVMKNVGYWQLPANPGVWDMKIDENSRGSEIFDIVAGTISPHGAVKLTDSRLNNHTERLVMGDFVTSSETLLVKRRKGYESTTLFHDKTDEDSEDVINVFSLATGHLYERLLKIMMLSVTKRTSSKVKFWLFENFLSPTFKASAISMAEKIGCEVEFVTYKWPQWLRGQSEKQRIIWGYKILFLDVLFPLGVKKIIYVDADQVVRGDLKELWDMDLEGAPYGYTPMCSSRESTLGFQFWRSGFWEQHLRGKPYHISALYVVDLERFRRDLVGDQLRSVYQQLSADPNSLANLDQDLPNYAQHSVPIFSLPQEWLWCESWCSDETKPDAKTIDLCNNPLHKEPKLSMAKRVISGELFEESWEELDAEVGKYDKEFFETN</sequence>
<dbReference type="SUPFAM" id="SSF53448">
    <property type="entry name" value="Nucleotide-diphospho-sugar transferases"/>
    <property type="match status" value="1"/>
</dbReference>
<dbReference type="GO" id="GO:0036503">
    <property type="term" value="P:ERAD pathway"/>
    <property type="evidence" value="ECO:0007669"/>
    <property type="project" value="TreeGrafter"/>
</dbReference>
<dbReference type="InterPro" id="IPR040692">
    <property type="entry name" value="UGGT_TRXL_3"/>
</dbReference>
<keyword evidence="4" id="KW-0256">Endoplasmic reticulum</keyword>
<dbReference type="GO" id="GO:0005788">
    <property type="term" value="C:endoplasmic reticulum lumen"/>
    <property type="evidence" value="ECO:0007669"/>
    <property type="project" value="UniProtKB-SubCell"/>
</dbReference>
<dbReference type="PANTHER" id="PTHR11226">
    <property type="entry name" value="UDP-GLUCOSE GLYCOPROTEIN:GLUCOSYLTRANSFERASE"/>
    <property type="match status" value="1"/>
</dbReference>
<gene>
    <name evidence="11" type="ORF">CYCCA115_LOCUS16535</name>
</gene>
<dbReference type="Gene3D" id="3.90.550.10">
    <property type="entry name" value="Spore Coat Polysaccharide Biosynthesis Protein SpsA, Chain A"/>
    <property type="match status" value="1"/>
</dbReference>
<dbReference type="GO" id="GO:0018279">
    <property type="term" value="P:protein N-linked glycosylation via asparagine"/>
    <property type="evidence" value="ECO:0007669"/>
    <property type="project" value="TreeGrafter"/>
</dbReference>
<evidence type="ECO:0000256" key="6">
    <source>
        <dbReference type="SAM" id="SignalP"/>
    </source>
</evidence>
<keyword evidence="12" id="KW-1185">Reference proteome</keyword>
<keyword evidence="3 6" id="KW-0732">Signal</keyword>
<evidence type="ECO:0000256" key="3">
    <source>
        <dbReference type="ARBA" id="ARBA00022729"/>
    </source>
</evidence>
<evidence type="ECO:0000256" key="5">
    <source>
        <dbReference type="ARBA" id="ARBA00023180"/>
    </source>
</evidence>
<organism evidence="11 12">
    <name type="scientific">Cylindrotheca closterium</name>
    <dbReference type="NCBI Taxonomy" id="2856"/>
    <lineage>
        <taxon>Eukaryota</taxon>
        <taxon>Sar</taxon>
        <taxon>Stramenopiles</taxon>
        <taxon>Ochrophyta</taxon>
        <taxon>Bacillariophyta</taxon>
        <taxon>Bacillariophyceae</taxon>
        <taxon>Bacillariophycidae</taxon>
        <taxon>Bacillariales</taxon>
        <taxon>Bacillariaceae</taxon>
        <taxon>Cylindrotheca</taxon>
    </lineage>
</organism>
<accession>A0AAD2JK50</accession>
<comment type="cofactor">
    <cofactor evidence="1">
        <name>Ca(2+)</name>
        <dbReference type="ChEBI" id="CHEBI:29108"/>
    </cofactor>
</comment>
<dbReference type="Proteomes" id="UP001295423">
    <property type="component" value="Unassembled WGS sequence"/>
</dbReference>
<dbReference type="Pfam" id="PF18401">
    <property type="entry name" value="Thioredoxin_13"/>
    <property type="match status" value="1"/>
</dbReference>
<evidence type="ECO:0000259" key="9">
    <source>
        <dbReference type="Pfam" id="PF18402"/>
    </source>
</evidence>
<dbReference type="InterPro" id="IPR040694">
    <property type="entry name" value="UGGT_TRXL_2"/>
</dbReference>
<evidence type="ECO:0000256" key="1">
    <source>
        <dbReference type="ARBA" id="ARBA00001913"/>
    </source>
</evidence>
<dbReference type="InterPro" id="IPR040693">
    <property type="entry name" value="UGGT_TRXL_1"/>
</dbReference>
<evidence type="ECO:0000313" key="11">
    <source>
        <dbReference type="EMBL" id="CAJ1957078.1"/>
    </source>
</evidence>
<dbReference type="Pfam" id="PF18400">
    <property type="entry name" value="Thioredoxin_12"/>
    <property type="match status" value="1"/>
</dbReference>
<evidence type="ECO:0000259" key="7">
    <source>
        <dbReference type="Pfam" id="PF18400"/>
    </source>
</evidence>
<evidence type="ECO:0000256" key="4">
    <source>
        <dbReference type="ARBA" id="ARBA00022824"/>
    </source>
</evidence>
<dbReference type="GO" id="GO:0051082">
    <property type="term" value="F:unfolded protein binding"/>
    <property type="evidence" value="ECO:0007669"/>
    <property type="project" value="TreeGrafter"/>
</dbReference>
<evidence type="ECO:0000256" key="2">
    <source>
        <dbReference type="ARBA" id="ARBA00004319"/>
    </source>
</evidence>
<dbReference type="EMBL" id="CAKOGP040001936">
    <property type="protein sequence ID" value="CAJ1957078.1"/>
    <property type="molecule type" value="Genomic_DNA"/>
</dbReference>
<evidence type="ECO:0008006" key="13">
    <source>
        <dbReference type="Google" id="ProtNLM"/>
    </source>
</evidence>
<evidence type="ECO:0000259" key="8">
    <source>
        <dbReference type="Pfam" id="PF18401"/>
    </source>
</evidence>
<keyword evidence="5" id="KW-0325">Glycoprotein</keyword>
<dbReference type="Pfam" id="PF18404">
    <property type="entry name" value="Glyco_transf_24"/>
    <property type="match status" value="1"/>
</dbReference>
<dbReference type="PANTHER" id="PTHR11226:SF0">
    <property type="entry name" value="UDP-GLUCOSE:GLYCOPROTEIN GLUCOSYLTRANSFERASE"/>
    <property type="match status" value="1"/>
</dbReference>
<feature type="domain" description="UGGT thioredoxin-like" evidence="7">
    <location>
        <begin position="73"/>
        <end position="220"/>
    </location>
</feature>
<feature type="chain" id="PRO_5042265015" description="UDP-glucose:glycoprotein glucosyltransferase" evidence="6">
    <location>
        <begin position="20"/>
        <end position="1600"/>
    </location>
</feature>
<proteinExistence type="predicted"/>